<dbReference type="GeneID" id="18256060"/>
<dbReference type="HOGENOM" id="CLU_014183_2_1_1"/>
<dbReference type="InterPro" id="IPR003961">
    <property type="entry name" value="FN3_dom"/>
</dbReference>
<gene>
    <name evidence="3" type="ORF">CTHT_0020220</name>
</gene>
<dbReference type="GO" id="GO:0004622">
    <property type="term" value="F:phosphatidylcholine lysophospholipase activity"/>
    <property type="evidence" value="ECO:0007669"/>
    <property type="project" value="TreeGrafter"/>
</dbReference>
<sequence length="567" mass="63426">MSQPTPITGHNDRNRIMVIGDSISHGREGDYTWRYRLWQWFGEQNINVGFFGPFEGTEPPLKPEPPRPPRFPGEEEEIRWPRVDGGQAKQVRASVRDEVKRWRPNLCVIELGFNDLALGGDKPEKVVGNIKGIVEEVQQAVRENFEKEVRILVADVPRRKPYPGMGNLAERIENVDWILRKQIEGGSWGGEVRLVRLSEQYDCCNAAYDGLHPNALGEFQIARAVSRVLVEEFAIGQSPLTIPVELPSRPVPTPTNVTAVPEPSGIAVTWDAVYGAFGYDLRMRAVGTEEWEYHHTRSNRLDATLCTRGQAWEFQVRTSGGDSVKGPWSDSVSAVPDTETVPPPRNIVTHATETGLIATWDPPDLGESAGHLDRYAVIVGHEYCRNVVFVYGVRGEKVEVNSLFPGHRFYVKVKTWTSVGGGCPAEGYPVTVGRGIPPTPGDISLEAMGNTAIEISWTGHPDAAWYSIWVREQRSGWETRLQHNPGPGARPQWPYPAQSADREKFVFYTGDKMPWNLEFSVAAYNGRDGSAWSEWVSLSDHPPDVSIENTDSIVIRLLYKALDDHTN</sequence>
<evidence type="ECO:0000259" key="2">
    <source>
        <dbReference type="PROSITE" id="PS50853"/>
    </source>
</evidence>
<feature type="domain" description="Fibronectin type-III" evidence="2">
    <location>
        <begin position="342"/>
        <end position="435"/>
    </location>
</feature>
<dbReference type="InterPro" id="IPR013783">
    <property type="entry name" value="Ig-like_fold"/>
</dbReference>
<organism evidence="4">
    <name type="scientific">Chaetomium thermophilum (strain DSM 1495 / CBS 144.50 / IMI 039719)</name>
    <name type="common">Thermochaetoides thermophila</name>
    <dbReference type="NCBI Taxonomy" id="759272"/>
    <lineage>
        <taxon>Eukaryota</taxon>
        <taxon>Fungi</taxon>
        <taxon>Dikarya</taxon>
        <taxon>Ascomycota</taxon>
        <taxon>Pezizomycotina</taxon>
        <taxon>Sordariomycetes</taxon>
        <taxon>Sordariomycetidae</taxon>
        <taxon>Sordariales</taxon>
        <taxon>Chaetomiaceae</taxon>
        <taxon>Thermochaetoides</taxon>
    </lineage>
</organism>
<dbReference type="Proteomes" id="UP000008066">
    <property type="component" value="Unassembled WGS sequence"/>
</dbReference>
<feature type="region of interest" description="Disordered" evidence="1">
    <location>
        <begin position="323"/>
        <end position="346"/>
    </location>
</feature>
<reference evidence="3 4" key="1">
    <citation type="journal article" date="2011" name="Cell">
        <title>Insight into structure and assembly of the nuclear pore complex by utilizing the genome of a eukaryotic thermophile.</title>
        <authorList>
            <person name="Amlacher S."/>
            <person name="Sarges P."/>
            <person name="Flemming D."/>
            <person name="van Noort V."/>
            <person name="Kunze R."/>
            <person name="Devos D.P."/>
            <person name="Arumugam M."/>
            <person name="Bork P."/>
            <person name="Hurt E."/>
        </authorList>
    </citation>
    <scope>NUCLEOTIDE SEQUENCE [LARGE SCALE GENOMIC DNA]</scope>
    <source>
        <strain evidence="4">DSM 1495 / CBS 144.50 / IMI 039719</strain>
    </source>
</reference>
<dbReference type="PROSITE" id="PS50853">
    <property type="entry name" value="FN3"/>
    <property type="match status" value="2"/>
</dbReference>
<evidence type="ECO:0000256" key="1">
    <source>
        <dbReference type="SAM" id="MobiDB-lite"/>
    </source>
</evidence>
<dbReference type="OMA" id="QGHEGDW"/>
<dbReference type="KEGG" id="cthr:CTHT_0020220"/>
<dbReference type="Pfam" id="PF00041">
    <property type="entry name" value="fn3"/>
    <property type="match status" value="1"/>
</dbReference>
<dbReference type="InterPro" id="IPR051532">
    <property type="entry name" value="Ester_Hydrolysis_Enzymes"/>
</dbReference>
<accession>G0S398</accession>
<dbReference type="SUPFAM" id="SSF49265">
    <property type="entry name" value="Fibronectin type III"/>
    <property type="match status" value="2"/>
</dbReference>
<protein>
    <recommendedName>
        <fullName evidence="2">Fibronectin type-III domain-containing protein</fullName>
    </recommendedName>
</protein>
<dbReference type="PANTHER" id="PTHR30383">
    <property type="entry name" value="THIOESTERASE 1/PROTEASE 1/LYSOPHOSPHOLIPASE L1"/>
    <property type="match status" value="1"/>
</dbReference>
<proteinExistence type="predicted"/>
<evidence type="ECO:0000313" key="4">
    <source>
        <dbReference type="Proteomes" id="UP000008066"/>
    </source>
</evidence>
<dbReference type="STRING" id="759272.G0S398"/>
<dbReference type="CDD" id="cd00063">
    <property type="entry name" value="FN3"/>
    <property type="match status" value="1"/>
</dbReference>
<dbReference type="RefSeq" id="XP_006692500.1">
    <property type="nucleotide sequence ID" value="XM_006692437.1"/>
</dbReference>
<dbReference type="InterPro" id="IPR013830">
    <property type="entry name" value="SGNH_hydro"/>
</dbReference>
<dbReference type="Gene3D" id="2.60.40.10">
    <property type="entry name" value="Immunoglobulins"/>
    <property type="match status" value="2"/>
</dbReference>
<evidence type="ECO:0000313" key="3">
    <source>
        <dbReference type="EMBL" id="EGS22481.1"/>
    </source>
</evidence>
<dbReference type="eggNOG" id="ENOG502SMB5">
    <property type="taxonomic scope" value="Eukaryota"/>
</dbReference>
<dbReference type="InterPro" id="IPR036514">
    <property type="entry name" value="SGNH_hydro_sf"/>
</dbReference>
<dbReference type="PANTHER" id="PTHR30383:SF5">
    <property type="entry name" value="SGNH HYDROLASE-TYPE ESTERASE DOMAIN-CONTAINING PROTEIN"/>
    <property type="match status" value="1"/>
</dbReference>
<dbReference type="EMBL" id="GL988040">
    <property type="protein sequence ID" value="EGS22481.1"/>
    <property type="molecule type" value="Genomic_DNA"/>
</dbReference>
<dbReference type="SMART" id="SM00060">
    <property type="entry name" value="FN3"/>
    <property type="match status" value="3"/>
</dbReference>
<keyword evidence="4" id="KW-1185">Reference proteome</keyword>
<dbReference type="InterPro" id="IPR036116">
    <property type="entry name" value="FN3_sf"/>
</dbReference>
<name>G0S398_CHATD</name>
<dbReference type="AlphaFoldDB" id="G0S398"/>
<dbReference type="OrthoDB" id="2119228at2759"/>
<dbReference type="Pfam" id="PF13472">
    <property type="entry name" value="Lipase_GDSL_2"/>
    <property type="match status" value="1"/>
</dbReference>
<dbReference type="SUPFAM" id="SSF52266">
    <property type="entry name" value="SGNH hydrolase"/>
    <property type="match status" value="1"/>
</dbReference>
<feature type="domain" description="Fibronectin type-III" evidence="2">
    <location>
        <begin position="251"/>
        <end position="341"/>
    </location>
</feature>
<dbReference type="Gene3D" id="3.40.50.1110">
    <property type="entry name" value="SGNH hydrolase"/>
    <property type="match status" value="1"/>
</dbReference>